<comment type="caution">
    <text evidence="1">The sequence shown here is derived from an EMBL/GenBank/DDBJ whole genome shotgun (WGS) entry which is preliminary data.</text>
</comment>
<keyword evidence="2" id="KW-1185">Reference proteome</keyword>
<reference evidence="1" key="1">
    <citation type="submission" date="2023-03" db="EMBL/GenBank/DDBJ databases">
        <title>Chromosome-level genomes of two armyworms, Mythimna separata and Mythimna loreyi, provide insights into the biosynthesis and reception of sex pheromones.</title>
        <authorList>
            <person name="Zhao H."/>
        </authorList>
    </citation>
    <scope>NUCLEOTIDE SEQUENCE</scope>
    <source>
        <strain evidence="1">BeijingLab</strain>
        <tissue evidence="1">Pupa</tissue>
    </source>
</reference>
<gene>
    <name evidence="1" type="ORF">PYW07_000676</name>
</gene>
<dbReference type="Proteomes" id="UP001231518">
    <property type="component" value="Chromosome 1"/>
</dbReference>
<proteinExistence type="predicted"/>
<accession>A0AAD7Z3Y6</accession>
<evidence type="ECO:0000313" key="2">
    <source>
        <dbReference type="Proteomes" id="UP001231518"/>
    </source>
</evidence>
<dbReference type="AlphaFoldDB" id="A0AAD7Z3Y6"/>
<dbReference type="EMBL" id="JARGEI010000001">
    <property type="protein sequence ID" value="KAJ8737405.1"/>
    <property type="molecule type" value="Genomic_DNA"/>
</dbReference>
<protein>
    <submittedName>
        <fullName evidence="1">Uncharacterized protein</fullName>
    </submittedName>
</protein>
<sequence>MAALTLKRAPDYDKCPVSFVKGQIRRGSLDEWNRRYRSGETAGTTKVFFPDAIEGYHIVRKIPLDSIITQMLTGHGGFSEYLVKFKCKEDPSCACAPGVDESALHILLDCPIFGRARYDSEQEIGQKITKNTVQEIMRNNKKRTKFLEYTRKIAEVVIKKNK</sequence>
<name>A0AAD7Z3Y6_MYTSE</name>
<evidence type="ECO:0000313" key="1">
    <source>
        <dbReference type="EMBL" id="KAJ8737405.1"/>
    </source>
</evidence>
<organism evidence="1 2">
    <name type="scientific">Mythimna separata</name>
    <name type="common">Oriental armyworm</name>
    <name type="synonym">Pseudaletia separata</name>
    <dbReference type="NCBI Taxonomy" id="271217"/>
    <lineage>
        <taxon>Eukaryota</taxon>
        <taxon>Metazoa</taxon>
        <taxon>Ecdysozoa</taxon>
        <taxon>Arthropoda</taxon>
        <taxon>Hexapoda</taxon>
        <taxon>Insecta</taxon>
        <taxon>Pterygota</taxon>
        <taxon>Neoptera</taxon>
        <taxon>Endopterygota</taxon>
        <taxon>Lepidoptera</taxon>
        <taxon>Glossata</taxon>
        <taxon>Ditrysia</taxon>
        <taxon>Noctuoidea</taxon>
        <taxon>Noctuidae</taxon>
        <taxon>Noctuinae</taxon>
        <taxon>Hadenini</taxon>
        <taxon>Mythimna</taxon>
    </lineage>
</organism>